<evidence type="ECO:0000313" key="2">
    <source>
        <dbReference type="Proteomes" id="UP000559256"/>
    </source>
</evidence>
<sequence length="99" mass="11547">MIESLDEYLSDKKICEPIFLPLHITALLQRRLEDEEARIIMVPKASEDTEEQLLQQIQAQRERTVDIFQRKSWKRYSFGTLSWDSNTANALGADLGEYT</sequence>
<dbReference type="EMBL" id="JAACJM010000176">
    <property type="protein sequence ID" value="KAF5340445.1"/>
    <property type="molecule type" value="Genomic_DNA"/>
</dbReference>
<protein>
    <submittedName>
        <fullName evidence="1">Uncharacterized protein</fullName>
    </submittedName>
</protein>
<evidence type="ECO:0000313" key="1">
    <source>
        <dbReference type="EMBL" id="KAF5340445.1"/>
    </source>
</evidence>
<gene>
    <name evidence="1" type="ORF">D9758_013550</name>
</gene>
<dbReference type="AlphaFoldDB" id="A0A8H5CEV0"/>
<keyword evidence="2" id="KW-1185">Reference proteome</keyword>
<reference evidence="1 2" key="1">
    <citation type="journal article" date="2020" name="ISME J.">
        <title>Uncovering the hidden diversity of litter-decomposition mechanisms in mushroom-forming fungi.</title>
        <authorList>
            <person name="Floudas D."/>
            <person name="Bentzer J."/>
            <person name="Ahren D."/>
            <person name="Johansson T."/>
            <person name="Persson P."/>
            <person name="Tunlid A."/>
        </authorList>
    </citation>
    <scope>NUCLEOTIDE SEQUENCE [LARGE SCALE GENOMIC DNA]</scope>
    <source>
        <strain evidence="1 2">CBS 291.85</strain>
    </source>
</reference>
<proteinExistence type="predicted"/>
<dbReference type="Proteomes" id="UP000559256">
    <property type="component" value="Unassembled WGS sequence"/>
</dbReference>
<name>A0A8H5CEV0_9AGAR</name>
<organism evidence="1 2">
    <name type="scientific">Tetrapyrgos nigripes</name>
    <dbReference type="NCBI Taxonomy" id="182062"/>
    <lineage>
        <taxon>Eukaryota</taxon>
        <taxon>Fungi</taxon>
        <taxon>Dikarya</taxon>
        <taxon>Basidiomycota</taxon>
        <taxon>Agaricomycotina</taxon>
        <taxon>Agaricomycetes</taxon>
        <taxon>Agaricomycetidae</taxon>
        <taxon>Agaricales</taxon>
        <taxon>Marasmiineae</taxon>
        <taxon>Marasmiaceae</taxon>
        <taxon>Tetrapyrgos</taxon>
    </lineage>
</organism>
<accession>A0A8H5CEV0</accession>
<comment type="caution">
    <text evidence="1">The sequence shown here is derived from an EMBL/GenBank/DDBJ whole genome shotgun (WGS) entry which is preliminary data.</text>
</comment>